<protein>
    <recommendedName>
        <fullName evidence="2">Beta-lactamase</fullName>
    </recommendedName>
</protein>
<dbReference type="AlphaFoldDB" id="A0A1W1CN11"/>
<proteinExistence type="predicted"/>
<gene>
    <name evidence="1" type="ORF">MNB_SV-10-903</name>
</gene>
<dbReference type="SMART" id="SM00671">
    <property type="entry name" value="SEL1"/>
    <property type="match status" value="1"/>
</dbReference>
<reference evidence="1" key="1">
    <citation type="submission" date="2016-10" db="EMBL/GenBank/DDBJ databases">
        <authorList>
            <person name="de Groot N.N."/>
        </authorList>
    </citation>
    <scope>NUCLEOTIDE SEQUENCE</scope>
</reference>
<evidence type="ECO:0008006" key="2">
    <source>
        <dbReference type="Google" id="ProtNLM"/>
    </source>
</evidence>
<dbReference type="SUPFAM" id="SSF81901">
    <property type="entry name" value="HCP-like"/>
    <property type="match status" value="1"/>
</dbReference>
<name>A0A1W1CN11_9ZZZZ</name>
<organism evidence="1">
    <name type="scientific">hydrothermal vent metagenome</name>
    <dbReference type="NCBI Taxonomy" id="652676"/>
    <lineage>
        <taxon>unclassified sequences</taxon>
        <taxon>metagenomes</taxon>
        <taxon>ecological metagenomes</taxon>
    </lineage>
</organism>
<dbReference type="EMBL" id="FPHL01000045">
    <property type="protein sequence ID" value="SFV67103.1"/>
    <property type="molecule type" value="Genomic_DNA"/>
</dbReference>
<evidence type="ECO:0000313" key="1">
    <source>
        <dbReference type="EMBL" id="SFV67103.1"/>
    </source>
</evidence>
<dbReference type="Gene3D" id="1.25.40.10">
    <property type="entry name" value="Tetratricopeptide repeat domain"/>
    <property type="match status" value="1"/>
</dbReference>
<sequence>MKLLMILILAFTYLFSDLSDDQAYEAYKKGHYKKAFELYSKAYTTKADYNLAQFYEQGIGTKKDQQEALRYYDKVYENIDFHDYRTCENAMLPYYYNTLKKLHKTAESKALRRFCKDDRNPFVTKCPAAGVVPKFDRASLNEFDCFYYKRFPKSMKRLLHIHAKIKENDSAYLPILIKKYRPQMVRAIRPIISYYIKKGTKCISRAKTNNDVERCMDDYVDFLHKALLSMEISGGIRPTEEMLKKDPKLRKEMEDEMKRYEERSIFLQQTATKKDKEKAVKELKELHTSIDIYYQR</sequence>
<accession>A0A1W1CN11</accession>
<dbReference type="InterPro" id="IPR006597">
    <property type="entry name" value="Sel1-like"/>
</dbReference>
<dbReference type="InterPro" id="IPR011990">
    <property type="entry name" value="TPR-like_helical_dom_sf"/>
</dbReference>